<feature type="compositionally biased region" description="Low complexity" evidence="1">
    <location>
        <begin position="275"/>
        <end position="293"/>
    </location>
</feature>
<evidence type="ECO:0000256" key="1">
    <source>
        <dbReference type="SAM" id="MobiDB-lite"/>
    </source>
</evidence>
<accession>A0A5C4XTP5</accession>
<dbReference type="EMBL" id="VDMN01000001">
    <property type="protein sequence ID" value="TNM66577.1"/>
    <property type="molecule type" value="Genomic_DNA"/>
</dbReference>
<feature type="compositionally biased region" description="Low complexity" evidence="1">
    <location>
        <begin position="228"/>
        <end position="239"/>
    </location>
</feature>
<proteinExistence type="predicted"/>
<feature type="region of interest" description="Disordered" evidence="1">
    <location>
        <begin position="383"/>
        <end position="437"/>
    </location>
</feature>
<gene>
    <name evidence="2" type="ORF">FHP24_10410</name>
</gene>
<protein>
    <submittedName>
        <fullName evidence="2">Uncharacterized protein</fullName>
    </submittedName>
</protein>
<feature type="compositionally biased region" description="Polar residues" evidence="1">
    <location>
        <begin position="412"/>
        <end position="428"/>
    </location>
</feature>
<evidence type="ECO:0000313" key="2">
    <source>
        <dbReference type="EMBL" id="TNM66577.1"/>
    </source>
</evidence>
<comment type="caution">
    <text evidence="2">The sequence shown here is derived from an EMBL/GenBank/DDBJ whole genome shotgun (WGS) entry which is preliminary data.</text>
</comment>
<feature type="region of interest" description="Disordered" evidence="1">
    <location>
        <begin position="208"/>
        <end position="300"/>
    </location>
</feature>
<name>A0A5C4XTP5_9HYPH</name>
<dbReference type="RefSeq" id="WP_139675967.1">
    <property type="nucleotide sequence ID" value="NZ_VDMN01000001.1"/>
</dbReference>
<reference evidence="2 3" key="1">
    <citation type="submission" date="2019-06" db="EMBL/GenBank/DDBJ databases">
        <title>The draft genome of Rhizobium smilacinae PTYR-5.</title>
        <authorList>
            <person name="Liu L."/>
            <person name="Li L."/>
            <person name="Zhang X."/>
        </authorList>
    </citation>
    <scope>NUCLEOTIDE SEQUENCE [LARGE SCALE GENOMIC DNA]</scope>
    <source>
        <strain evidence="2 3">PTYR-5</strain>
    </source>
</reference>
<dbReference type="AlphaFoldDB" id="A0A5C4XTP5"/>
<sequence>MLPPVRAALSSNAEYQSQAQATISRARVDVSPNSAQSQLKSDATLSGARFDAASLSAQLKLAQGSSIFAETIGKLLKTPRRENETLIDYTTRLVAAVQALKPQEVANVERLLNQIVKGISLRLMAEILKEPSGPTAARLAAHIEASNLAQRDLAAKTVVSFYRQNASTEVPPNANTARVAQGGNPAAAQANSAVQTSVAAADDQIAVPGQPATNDASSKALEGQSQRSASSPLSPTLAAKPEQSVQVSKPAISQIAVPSQDTPDQPTAAPSSEVAGATKATTPQTTQPAGPQPSSERVENNVDKTATVGTITGNQAQIETDEAARQTATAKPNEMQALARSAVEIFKLEMPVPERLWSSLSDQTLLKLATWLATVLSELDGPETAQTLPPLPTAQTATKDGPVEQQRAAVGQNAQVPSPTSQGTQTPVQAGPVDRPDSARLAAVAVSRGETAEQQMAIMAAALPAVAAREALPWPYVAAYPPADDEPRREQRKTHPIEAIEDEEQDGSTQQQFFDDEQQDSDPEQEDAHGEEKATESMTVAEKAAGYTASEANVEAEAAEARPSDLYWRMAGWN</sequence>
<dbReference type="OrthoDB" id="8404831at2"/>
<feature type="compositionally biased region" description="Polar residues" evidence="1">
    <location>
        <begin position="211"/>
        <end position="227"/>
    </location>
</feature>
<feature type="compositionally biased region" description="Basic and acidic residues" evidence="1">
    <location>
        <begin position="526"/>
        <end position="535"/>
    </location>
</feature>
<feature type="compositionally biased region" description="Acidic residues" evidence="1">
    <location>
        <begin position="514"/>
        <end position="525"/>
    </location>
</feature>
<dbReference type="Proteomes" id="UP000311605">
    <property type="component" value="Unassembled WGS sequence"/>
</dbReference>
<feature type="region of interest" description="Disordered" evidence="1">
    <location>
        <begin position="498"/>
        <end position="564"/>
    </location>
</feature>
<evidence type="ECO:0000313" key="3">
    <source>
        <dbReference type="Proteomes" id="UP000311605"/>
    </source>
</evidence>
<organism evidence="2 3">
    <name type="scientific">Aliirhizobium smilacinae</name>
    <dbReference type="NCBI Taxonomy" id="1395944"/>
    <lineage>
        <taxon>Bacteria</taxon>
        <taxon>Pseudomonadati</taxon>
        <taxon>Pseudomonadota</taxon>
        <taxon>Alphaproteobacteria</taxon>
        <taxon>Hyphomicrobiales</taxon>
        <taxon>Rhizobiaceae</taxon>
        <taxon>Aliirhizobium</taxon>
    </lineage>
</organism>
<keyword evidence="3" id="KW-1185">Reference proteome</keyword>
<feature type="compositionally biased region" description="Low complexity" evidence="1">
    <location>
        <begin position="384"/>
        <end position="398"/>
    </location>
</feature>
<feature type="compositionally biased region" description="Polar residues" evidence="1">
    <location>
        <begin position="256"/>
        <end position="270"/>
    </location>
</feature>